<dbReference type="AlphaFoldDB" id="A0A834I7R4"/>
<evidence type="ECO:0000313" key="2">
    <source>
        <dbReference type="Proteomes" id="UP000625711"/>
    </source>
</evidence>
<dbReference type="Proteomes" id="UP000625711">
    <property type="component" value="Unassembled WGS sequence"/>
</dbReference>
<dbReference type="EMBL" id="JAACXV010009939">
    <property type="protein sequence ID" value="KAF7275544.1"/>
    <property type="molecule type" value="Genomic_DNA"/>
</dbReference>
<sequence length="23" mass="2331">MFTDLRGGLGEIAPAASEHSLAS</sequence>
<name>A0A834I7R4_RHYFE</name>
<reference evidence="1" key="1">
    <citation type="submission" date="2020-08" db="EMBL/GenBank/DDBJ databases">
        <title>Genome sequencing and assembly of the red palm weevil Rhynchophorus ferrugineus.</title>
        <authorList>
            <person name="Dias G.B."/>
            <person name="Bergman C.M."/>
            <person name="Manee M."/>
        </authorList>
    </citation>
    <scope>NUCLEOTIDE SEQUENCE</scope>
    <source>
        <strain evidence="1">AA-2017</strain>
        <tissue evidence="1">Whole larva</tissue>
    </source>
</reference>
<proteinExistence type="predicted"/>
<keyword evidence="2" id="KW-1185">Reference proteome</keyword>
<accession>A0A834I7R4</accession>
<evidence type="ECO:0000313" key="1">
    <source>
        <dbReference type="EMBL" id="KAF7275544.1"/>
    </source>
</evidence>
<organism evidence="1 2">
    <name type="scientific">Rhynchophorus ferrugineus</name>
    <name type="common">Red palm weevil</name>
    <name type="synonym">Curculio ferrugineus</name>
    <dbReference type="NCBI Taxonomy" id="354439"/>
    <lineage>
        <taxon>Eukaryota</taxon>
        <taxon>Metazoa</taxon>
        <taxon>Ecdysozoa</taxon>
        <taxon>Arthropoda</taxon>
        <taxon>Hexapoda</taxon>
        <taxon>Insecta</taxon>
        <taxon>Pterygota</taxon>
        <taxon>Neoptera</taxon>
        <taxon>Endopterygota</taxon>
        <taxon>Coleoptera</taxon>
        <taxon>Polyphaga</taxon>
        <taxon>Cucujiformia</taxon>
        <taxon>Curculionidae</taxon>
        <taxon>Dryophthorinae</taxon>
        <taxon>Rhynchophorus</taxon>
    </lineage>
</organism>
<comment type="caution">
    <text evidence="1">The sequence shown here is derived from an EMBL/GenBank/DDBJ whole genome shotgun (WGS) entry which is preliminary data.</text>
</comment>
<protein>
    <submittedName>
        <fullName evidence="1">Uncharacterized protein</fullName>
    </submittedName>
</protein>
<feature type="non-terminal residue" evidence="1">
    <location>
        <position position="23"/>
    </location>
</feature>
<gene>
    <name evidence="1" type="ORF">GWI33_011612</name>
</gene>